<dbReference type="Proteomes" id="UP000320781">
    <property type="component" value="Unassembled WGS sequence"/>
</dbReference>
<comment type="caution">
    <text evidence="3">The sequence shown here is derived from an EMBL/GenBank/DDBJ whole genome shotgun (WGS) entry which is preliminary data.</text>
</comment>
<dbReference type="EMBL" id="SOKU01000329">
    <property type="protein sequence ID" value="TES84414.1"/>
    <property type="molecule type" value="Genomic_DNA"/>
</dbReference>
<evidence type="ECO:0000256" key="1">
    <source>
        <dbReference type="ARBA" id="ARBA00022679"/>
    </source>
</evidence>
<dbReference type="Pfam" id="PF04208">
    <property type="entry name" value="MtrA"/>
    <property type="match status" value="1"/>
</dbReference>
<accession>A0A523QG40</accession>
<dbReference type="EC" id="2.1.1.86" evidence="3"/>
<protein>
    <submittedName>
        <fullName evidence="3">Tetrahydromethanopterin S-methyltransferase subunit A</fullName>
        <ecNumber evidence="3">2.1.1.86</ecNumber>
    </submittedName>
</protein>
<name>A0A523QG40_UNCAE</name>
<dbReference type="GO" id="GO:0032259">
    <property type="term" value="P:methylation"/>
    <property type="evidence" value="ECO:0007669"/>
    <property type="project" value="UniProtKB-KW"/>
</dbReference>
<organism evidence="3 4">
    <name type="scientific">Aerophobetes bacterium</name>
    <dbReference type="NCBI Taxonomy" id="2030807"/>
    <lineage>
        <taxon>Bacteria</taxon>
        <taxon>Candidatus Aerophobota</taxon>
    </lineage>
</organism>
<evidence type="ECO:0000313" key="3">
    <source>
        <dbReference type="EMBL" id="TES84414.1"/>
    </source>
</evidence>
<dbReference type="InterPro" id="IPR030688">
    <property type="entry name" value="MeTrfase_MtrA/MtxA"/>
</dbReference>
<feature type="compositionally biased region" description="Basic and acidic residues" evidence="2">
    <location>
        <begin position="194"/>
        <end position="207"/>
    </location>
</feature>
<dbReference type="GO" id="GO:0008168">
    <property type="term" value="F:methyltransferase activity"/>
    <property type="evidence" value="ECO:0007669"/>
    <property type="project" value="UniProtKB-KW"/>
</dbReference>
<evidence type="ECO:0000256" key="2">
    <source>
        <dbReference type="SAM" id="MobiDB-lite"/>
    </source>
</evidence>
<keyword evidence="1 3" id="KW-0808">Transferase</keyword>
<reference evidence="3 4" key="1">
    <citation type="submission" date="2019-03" db="EMBL/GenBank/DDBJ databases">
        <title>Metabolic potential of uncultured bacteria and archaea associated with petroleum seepage in deep-sea sediments.</title>
        <authorList>
            <person name="Dong X."/>
            <person name="Hubert C."/>
        </authorList>
    </citation>
    <scope>NUCLEOTIDE SEQUENCE [LARGE SCALE GENOMIC DNA]</scope>
    <source>
        <strain evidence="3">E44_bin92</strain>
    </source>
</reference>
<sequence>MKKIEPPPEYPPEEGRYLRGNDYSPVAVVVILIHPADRIPQGIEALVRTGVESGAALSGTLQTENIGLEKVICNIVANPNIRYIVLCGPESPGHFTGETLIALMINGMDERKRIIGTKAPTPYLFNIPKDYVSRFRNQVKLIDLLNEGDPDIVRQAVWSCYQETPTTFREYSLSDPGAWPDEPLCGGITWRVTRPEAEPKDEEERRQVQKLKKPGSILSSKHGIAKLQM</sequence>
<evidence type="ECO:0000313" key="4">
    <source>
        <dbReference type="Proteomes" id="UP000320781"/>
    </source>
</evidence>
<dbReference type="AlphaFoldDB" id="A0A523QG40"/>
<dbReference type="NCBIfam" id="NF002126">
    <property type="entry name" value="PRK00964.1-4"/>
    <property type="match status" value="1"/>
</dbReference>
<gene>
    <name evidence="3" type="ORF">E3J95_06695</name>
</gene>
<feature type="region of interest" description="Disordered" evidence="2">
    <location>
        <begin position="194"/>
        <end position="229"/>
    </location>
</feature>
<keyword evidence="3" id="KW-0489">Methyltransferase</keyword>
<proteinExistence type="predicted"/>